<dbReference type="AlphaFoldDB" id="A0A9D4W9R3"/>
<comment type="caution">
    <text evidence="5">The sequence shown here is derived from an EMBL/GenBank/DDBJ whole genome shotgun (WGS) entry which is preliminary data.</text>
</comment>
<dbReference type="Gene3D" id="3.40.50.300">
    <property type="entry name" value="P-loop containing nucleotide triphosphate hydrolases"/>
    <property type="match status" value="1"/>
</dbReference>
<dbReference type="PRINTS" id="PR00315">
    <property type="entry name" value="ELONGATNFCT"/>
</dbReference>
<evidence type="ECO:0000313" key="6">
    <source>
        <dbReference type="Proteomes" id="UP001058974"/>
    </source>
</evidence>
<dbReference type="Proteomes" id="UP001058974">
    <property type="component" value="Chromosome 6"/>
</dbReference>
<dbReference type="InterPro" id="IPR000795">
    <property type="entry name" value="T_Tr_GTP-bd_dom"/>
</dbReference>
<dbReference type="SUPFAM" id="SSF52540">
    <property type="entry name" value="P-loop containing nucleoside triphosphate hydrolases"/>
    <property type="match status" value="1"/>
</dbReference>
<evidence type="ECO:0000256" key="1">
    <source>
        <dbReference type="ARBA" id="ARBA00022741"/>
    </source>
</evidence>
<sequence>MIYKLGGIDKRVIERFEKEAAEMNKRSFKYVWVLDKLEAERERGIAIDIALWKFRTTKYYCIVIDAPGRRDFIKNMITGTSQANCAVLVIDSTNSGFEAGEEPKIVIAIIDLFHLFPPATSKFLDELITMTIDLEGALPPGQKVFEAFNVDDLLWATSEALGTKKENLLMLLVLLSNVRSHGDITTLTAAAATTLKVATTLKARALKELWSINVVMPLEKIMRFGIYSGVAG</sequence>
<dbReference type="EMBL" id="JAMSHJ010000006">
    <property type="protein sequence ID" value="KAI5398804.1"/>
    <property type="molecule type" value="Genomic_DNA"/>
</dbReference>
<accession>A0A9D4W9R3</accession>
<protein>
    <submittedName>
        <fullName evidence="5">Uncharacterized protein</fullName>
    </submittedName>
</protein>
<evidence type="ECO:0000259" key="4">
    <source>
        <dbReference type="Pfam" id="PF05703"/>
    </source>
</evidence>
<evidence type="ECO:0000256" key="2">
    <source>
        <dbReference type="ARBA" id="ARBA00023134"/>
    </source>
</evidence>
<name>A0A9D4W9R3_PEA</name>
<dbReference type="InterPro" id="IPR050100">
    <property type="entry name" value="TRAFAC_GTPase_members"/>
</dbReference>
<keyword evidence="2" id="KW-0342">GTP-binding</keyword>
<dbReference type="GO" id="GO:0005525">
    <property type="term" value="F:GTP binding"/>
    <property type="evidence" value="ECO:0007669"/>
    <property type="project" value="UniProtKB-KW"/>
</dbReference>
<gene>
    <name evidence="5" type="ORF">KIW84_064257</name>
</gene>
<dbReference type="GO" id="GO:0003924">
    <property type="term" value="F:GTPase activity"/>
    <property type="evidence" value="ECO:0007669"/>
    <property type="project" value="InterPro"/>
</dbReference>
<dbReference type="Pfam" id="PF20206">
    <property type="entry name" value="Tra1_ring"/>
    <property type="match status" value="1"/>
</dbReference>
<dbReference type="Pfam" id="PF05703">
    <property type="entry name" value="Auxin_canalis"/>
    <property type="match status" value="1"/>
</dbReference>
<dbReference type="Gramene" id="Psat06G0425700-T1">
    <property type="protein sequence ID" value="KAI5398804.1"/>
    <property type="gene ID" value="KIW84_064257"/>
</dbReference>
<dbReference type="Pfam" id="PF00009">
    <property type="entry name" value="GTP_EFTU"/>
    <property type="match status" value="1"/>
</dbReference>
<dbReference type="InterPro" id="IPR027417">
    <property type="entry name" value="P-loop_NTPase"/>
</dbReference>
<dbReference type="PANTHER" id="PTHR23115">
    <property type="entry name" value="TRANSLATION FACTOR"/>
    <property type="match status" value="1"/>
</dbReference>
<keyword evidence="6" id="KW-1185">Reference proteome</keyword>
<evidence type="ECO:0000259" key="3">
    <source>
        <dbReference type="Pfam" id="PF00009"/>
    </source>
</evidence>
<feature type="domain" description="Tr-type G" evidence="3">
    <location>
        <begin position="2"/>
        <end position="94"/>
    </location>
</feature>
<dbReference type="InterPro" id="IPR046805">
    <property type="entry name" value="Tra1_ring"/>
</dbReference>
<organism evidence="5 6">
    <name type="scientific">Pisum sativum</name>
    <name type="common">Garden pea</name>
    <name type="synonym">Lathyrus oleraceus</name>
    <dbReference type="NCBI Taxonomy" id="3888"/>
    <lineage>
        <taxon>Eukaryota</taxon>
        <taxon>Viridiplantae</taxon>
        <taxon>Streptophyta</taxon>
        <taxon>Embryophyta</taxon>
        <taxon>Tracheophyta</taxon>
        <taxon>Spermatophyta</taxon>
        <taxon>Magnoliopsida</taxon>
        <taxon>eudicotyledons</taxon>
        <taxon>Gunneridae</taxon>
        <taxon>Pentapetalae</taxon>
        <taxon>rosids</taxon>
        <taxon>fabids</taxon>
        <taxon>Fabales</taxon>
        <taxon>Fabaceae</taxon>
        <taxon>Papilionoideae</taxon>
        <taxon>50 kb inversion clade</taxon>
        <taxon>NPAAA clade</taxon>
        <taxon>Hologalegina</taxon>
        <taxon>IRL clade</taxon>
        <taxon>Fabeae</taxon>
        <taxon>Lathyrus</taxon>
    </lineage>
</organism>
<feature type="domain" description="VAN3-binding protein-like auxin canalisation" evidence="4">
    <location>
        <begin position="158"/>
        <end position="220"/>
    </location>
</feature>
<reference evidence="5 6" key="1">
    <citation type="journal article" date="2022" name="Nat. Genet.">
        <title>Improved pea reference genome and pan-genome highlight genomic features and evolutionary characteristics.</title>
        <authorList>
            <person name="Yang T."/>
            <person name="Liu R."/>
            <person name="Luo Y."/>
            <person name="Hu S."/>
            <person name="Wang D."/>
            <person name="Wang C."/>
            <person name="Pandey M.K."/>
            <person name="Ge S."/>
            <person name="Xu Q."/>
            <person name="Li N."/>
            <person name="Li G."/>
            <person name="Huang Y."/>
            <person name="Saxena R.K."/>
            <person name="Ji Y."/>
            <person name="Li M."/>
            <person name="Yan X."/>
            <person name="He Y."/>
            <person name="Liu Y."/>
            <person name="Wang X."/>
            <person name="Xiang C."/>
            <person name="Varshney R.K."/>
            <person name="Ding H."/>
            <person name="Gao S."/>
            <person name="Zong X."/>
        </authorList>
    </citation>
    <scope>NUCLEOTIDE SEQUENCE [LARGE SCALE GENOMIC DNA]</scope>
    <source>
        <strain evidence="5 6">cv. Zhongwan 6</strain>
    </source>
</reference>
<proteinExistence type="predicted"/>
<keyword evidence="1" id="KW-0547">Nucleotide-binding</keyword>
<evidence type="ECO:0000313" key="5">
    <source>
        <dbReference type="EMBL" id="KAI5398804.1"/>
    </source>
</evidence>
<dbReference type="InterPro" id="IPR008546">
    <property type="entry name" value="VAN3-bd-like_auxin_canal"/>
</dbReference>